<dbReference type="EMBL" id="CAOQHR010000013">
    <property type="protein sequence ID" value="CAI6342542.1"/>
    <property type="molecule type" value="Genomic_DNA"/>
</dbReference>
<feature type="chain" id="PRO_5040812639" evidence="1">
    <location>
        <begin position="21"/>
        <end position="170"/>
    </location>
</feature>
<protein>
    <submittedName>
        <fullName evidence="2">Uncharacterized protein</fullName>
    </submittedName>
</protein>
<dbReference type="Proteomes" id="UP001152607">
    <property type="component" value="Unassembled WGS sequence"/>
</dbReference>
<dbReference type="AlphaFoldDB" id="A0A9W4UXI0"/>
<keyword evidence="3" id="KW-1185">Reference proteome</keyword>
<evidence type="ECO:0000256" key="1">
    <source>
        <dbReference type="SAM" id="SignalP"/>
    </source>
</evidence>
<proteinExistence type="predicted"/>
<feature type="signal peptide" evidence="1">
    <location>
        <begin position="1"/>
        <end position="20"/>
    </location>
</feature>
<accession>A0A9W4UXI0</accession>
<evidence type="ECO:0000313" key="2">
    <source>
        <dbReference type="EMBL" id="CAI6342542.1"/>
    </source>
</evidence>
<comment type="caution">
    <text evidence="2">The sequence shown here is derived from an EMBL/GenBank/DDBJ whole genome shotgun (WGS) entry which is preliminary data.</text>
</comment>
<name>A0A9W4UXI0_9PLEO</name>
<reference evidence="2" key="1">
    <citation type="submission" date="2023-01" db="EMBL/GenBank/DDBJ databases">
        <authorList>
            <person name="Van Ghelder C."/>
            <person name="Rancurel C."/>
        </authorList>
    </citation>
    <scope>NUCLEOTIDE SEQUENCE</scope>
    <source>
        <strain evidence="2">CNCM I-4278</strain>
    </source>
</reference>
<gene>
    <name evidence="2" type="ORF">PDIGIT_LOCUS15751</name>
</gene>
<evidence type="ECO:0000313" key="3">
    <source>
        <dbReference type="Proteomes" id="UP001152607"/>
    </source>
</evidence>
<dbReference type="OrthoDB" id="3770142at2759"/>
<sequence>MISNTVSTVILALITPTVLGNFAIYNSGIGGDGISENVDGWQIYELKDGVPACDDALDWIWRDSDDVSGLKYGVRCSGDGDSCNRSGSGDKIKELEINARQYKGDSNRLHFTYYANRGGVIVDTDDKPMGICEPAPEEQFYCGIKGGRAEGTRKLNCHSGLWAGNFTQPT</sequence>
<organism evidence="2 3">
    <name type="scientific">Periconia digitata</name>
    <dbReference type="NCBI Taxonomy" id="1303443"/>
    <lineage>
        <taxon>Eukaryota</taxon>
        <taxon>Fungi</taxon>
        <taxon>Dikarya</taxon>
        <taxon>Ascomycota</taxon>
        <taxon>Pezizomycotina</taxon>
        <taxon>Dothideomycetes</taxon>
        <taxon>Pleosporomycetidae</taxon>
        <taxon>Pleosporales</taxon>
        <taxon>Massarineae</taxon>
        <taxon>Periconiaceae</taxon>
        <taxon>Periconia</taxon>
    </lineage>
</organism>
<keyword evidence="1" id="KW-0732">Signal</keyword>